<dbReference type="OrthoDB" id="273720at2759"/>
<organism evidence="3 4">
    <name type="scientific">Angomonas deanei</name>
    <dbReference type="NCBI Taxonomy" id="59799"/>
    <lineage>
        <taxon>Eukaryota</taxon>
        <taxon>Discoba</taxon>
        <taxon>Euglenozoa</taxon>
        <taxon>Kinetoplastea</taxon>
        <taxon>Metakinetoplastina</taxon>
        <taxon>Trypanosomatida</taxon>
        <taxon>Trypanosomatidae</taxon>
        <taxon>Strigomonadinae</taxon>
        <taxon>Angomonas</taxon>
    </lineage>
</organism>
<evidence type="ECO:0000256" key="1">
    <source>
        <dbReference type="SAM" id="MobiDB-lite"/>
    </source>
</evidence>
<dbReference type="VEuPathDB" id="TriTrypDB:ADEAN_001024300"/>
<feature type="domain" description="CTLH" evidence="2">
    <location>
        <begin position="112"/>
        <end position="182"/>
    </location>
</feature>
<feature type="region of interest" description="Disordered" evidence="1">
    <location>
        <begin position="72"/>
        <end position="92"/>
    </location>
</feature>
<name>A0A7G2CSC9_9TRYP</name>
<dbReference type="PROSITE" id="PS50897">
    <property type="entry name" value="CTLH"/>
    <property type="match status" value="1"/>
</dbReference>
<protein>
    <recommendedName>
        <fullName evidence="2">CTLH domain-containing protein</fullName>
    </recommendedName>
</protein>
<evidence type="ECO:0000259" key="2">
    <source>
        <dbReference type="PROSITE" id="PS50897"/>
    </source>
</evidence>
<gene>
    <name evidence="3" type="ORF">ADEAN_001024300</name>
</gene>
<evidence type="ECO:0000313" key="4">
    <source>
        <dbReference type="Proteomes" id="UP000515908"/>
    </source>
</evidence>
<dbReference type="EMBL" id="LR877171">
    <property type="protein sequence ID" value="CAD2222696.1"/>
    <property type="molecule type" value="Genomic_DNA"/>
</dbReference>
<dbReference type="InterPro" id="IPR006595">
    <property type="entry name" value="CTLH_C"/>
</dbReference>
<reference evidence="3 4" key="1">
    <citation type="submission" date="2020-08" db="EMBL/GenBank/DDBJ databases">
        <authorList>
            <person name="Newling K."/>
            <person name="Davey J."/>
            <person name="Forrester S."/>
        </authorList>
    </citation>
    <scope>NUCLEOTIDE SEQUENCE [LARGE SCALE GENOMIC DNA]</scope>
    <source>
        <strain evidence="4">Crithidia deanei Carvalho (ATCC PRA-265)</strain>
    </source>
</reference>
<dbReference type="AlphaFoldDB" id="A0A7G2CSC9"/>
<proteinExistence type="predicted"/>
<keyword evidence="4" id="KW-1185">Reference proteome</keyword>
<dbReference type="Proteomes" id="UP000515908">
    <property type="component" value="Chromosome 27"/>
</dbReference>
<accession>A0A7G2CSC9</accession>
<sequence>MTALELVDIAGAADLFSRQFASIPLPPRLHETVMQRCTSVLSQLTRDRSQAIISSQDEKMELEELSKRLKNVKAKPNTDAAPRRKKKAKKQESESDVIVLSSHVRQLVDEAFYINLNFIVELILRGDTKNAVQLISALFLGLEQEGGALYVAQAQAYIVDTLFFKLRHVGCLHAIEVAPPSPETSLAVEEALAATASALLVRVSQGLTRQLTQKATSTGETEKEHKSLGGASLLVVLVDLTASLLCCGMSADGVRQLNRLHTAILKTTLLAEGDAAVNPNTLVQKSIQTLTSIVSGFEARKLPFPRHHKSLAAQLTNLSINEIVSNHIGLLTEVIRKDDKRLTQLSLTTTLQTVKFLSNVLLQYPVTAEPSGIYSFRTEIMDPLLVTALRQKQIPLAQLSEIAFVMLREETVHLLSSEFLNRLSDRVIEASKQKGNDAHVSTSAFRLAQSFRVICQLSEAQYTQNFVRILEILDAHLTLLQCCTLLEKMLSTNGPADTPVGLRMYKRLVASLESQKVSLLLSDRILLLHAVVRYRVLYPKTATEHLVPLVTYMSKMLKRVPIRSYGALVALACDLHTVEPSAELMLLPRQVAALLLPQVQSCPIECVATTVAGYARLPESESPLKAQVLGVFISRITRVVQELSPEEITTCIEAYCKSGLFQPYFFGILLARLSDVTQLVTLEVAIRLLQCGIHSHREEIRTACITAAKPLFLIHVKTILQRDPNSLATVVTSSTLILHCLRDAFPREPVASQVLEAIALHHHVARLPIMVATLQLIAERNGADLDVLRTLAEHSCTVLIPKCGAAEFAELFSLLVQCGVRSAQLLSAAKEKLKELTSGKSSALDGHSLATLAGSLQVAFMEVDTVLLQLISEQVTAVCKKASSGKSSAAGRATPFTLRGVSVILQLYYSAGEAHVFPLQGSVDGLLHYAVQHWRTADGLATLRPNDLYVLLRACKEASSGLKPHLPLVDLCAEGIQSQLSSTDCLKQWEDMDLLHVGQLLHILLACAPRMAKHPSVKLLLELIYKKKALLLQRQLVKEEVQKVLRQCGKEAHPELWELLGMDSKSK</sequence>
<evidence type="ECO:0000313" key="3">
    <source>
        <dbReference type="EMBL" id="CAD2222696.1"/>
    </source>
</evidence>